<evidence type="ECO:0000256" key="11">
    <source>
        <dbReference type="HAMAP-Rule" id="MF_00276"/>
    </source>
</evidence>
<keyword evidence="9 11" id="KW-0406">Ion transport</keyword>
<evidence type="ECO:0000256" key="2">
    <source>
        <dbReference type="ARBA" id="ARBA00022475"/>
    </source>
</evidence>
<sequence length="211" mass="21713">MGKITIAWLRQCVAGLAVLLALTAVLGVGYPAAVWLVSRIDTSSAEGSPITDKKGCVIGSGIIGVDPKAADGGADPFFHTRLVGSVSDKDPFAVGDPAAGSPTNQGPNSDLLKSFVDERREAIAKREKVNPARVPADAVTGSGSGLDPDISPEYAALQIRRVAAANGLSPQRVTQLVNDHTASRQWGILGVPRVNVPTLNAALGLTAPNCS</sequence>
<evidence type="ECO:0000256" key="9">
    <source>
        <dbReference type="ARBA" id="ARBA00023065"/>
    </source>
</evidence>
<dbReference type="PANTHER" id="PTHR30042">
    <property type="entry name" value="POTASSIUM-TRANSPORTING ATPASE C CHAIN"/>
    <property type="match status" value="1"/>
</dbReference>
<accession>A0A179VC38</accession>
<dbReference type="GO" id="GO:0005524">
    <property type="term" value="F:ATP binding"/>
    <property type="evidence" value="ECO:0007669"/>
    <property type="project" value="UniProtKB-UniRule"/>
</dbReference>
<evidence type="ECO:0000256" key="3">
    <source>
        <dbReference type="ARBA" id="ARBA00022538"/>
    </source>
</evidence>
<dbReference type="EMBL" id="LQYE01000012">
    <property type="protein sequence ID" value="OAT68732.1"/>
    <property type="molecule type" value="Genomic_DNA"/>
</dbReference>
<keyword evidence="6 11" id="KW-0067">ATP-binding</keyword>
<comment type="subcellular location">
    <subcellularLocation>
        <location evidence="11">Cell membrane</location>
        <topology evidence="11">Single-pass membrane protein</topology>
    </subcellularLocation>
</comment>
<dbReference type="RefSeq" id="WP_064629642.1">
    <property type="nucleotide sequence ID" value="NZ_LQYE01000012.1"/>
</dbReference>
<dbReference type="AlphaFoldDB" id="A0A179VC38"/>
<protein>
    <recommendedName>
        <fullName evidence="11">Potassium-transporting ATPase KdpC subunit</fullName>
    </recommendedName>
    <alternativeName>
        <fullName evidence="11">ATP phosphohydrolase [potassium-transporting] C chain</fullName>
    </alternativeName>
    <alternativeName>
        <fullName evidence="11">Potassium-binding and translocating subunit C</fullName>
    </alternativeName>
    <alternativeName>
        <fullName evidence="11">Potassium-translocating ATPase C chain</fullName>
    </alternativeName>
</protein>
<keyword evidence="2 11" id="KW-1003">Cell membrane</keyword>
<keyword evidence="1 11" id="KW-0813">Transport</keyword>
<evidence type="ECO:0000256" key="1">
    <source>
        <dbReference type="ARBA" id="ARBA00022448"/>
    </source>
</evidence>
<dbReference type="PIRSF" id="PIRSF001296">
    <property type="entry name" value="K_ATPase_KdpC"/>
    <property type="match status" value="1"/>
</dbReference>
<reference evidence="12 13" key="1">
    <citation type="submission" date="2016-01" db="EMBL/GenBank/DDBJ databases">
        <title>Mycobacterium immunogenum strain CD11_6 genome sequencing and assembly.</title>
        <authorList>
            <person name="Kaur G."/>
            <person name="Nair G.R."/>
            <person name="Mayilraj S."/>
        </authorList>
    </citation>
    <scope>NUCLEOTIDE SEQUENCE [LARGE SCALE GENOMIC DNA]</scope>
    <source>
        <strain evidence="12 13">CD11-6</strain>
    </source>
</reference>
<dbReference type="GO" id="GO:0008556">
    <property type="term" value="F:P-type potassium transmembrane transporter activity"/>
    <property type="evidence" value="ECO:0007669"/>
    <property type="project" value="InterPro"/>
</dbReference>
<evidence type="ECO:0000256" key="8">
    <source>
        <dbReference type="ARBA" id="ARBA00022989"/>
    </source>
</evidence>
<keyword evidence="4 11" id="KW-0812">Transmembrane</keyword>
<dbReference type="GO" id="GO:0005886">
    <property type="term" value="C:plasma membrane"/>
    <property type="evidence" value="ECO:0007669"/>
    <property type="project" value="UniProtKB-SubCell"/>
</dbReference>
<comment type="similarity">
    <text evidence="11">Belongs to the KdpC family.</text>
</comment>
<evidence type="ECO:0000256" key="10">
    <source>
        <dbReference type="ARBA" id="ARBA00023136"/>
    </source>
</evidence>
<evidence type="ECO:0000313" key="12">
    <source>
        <dbReference type="EMBL" id="OAT68732.1"/>
    </source>
</evidence>
<organism evidence="12 13">
    <name type="scientific">Mycobacteroides immunogenum</name>
    <dbReference type="NCBI Taxonomy" id="83262"/>
    <lineage>
        <taxon>Bacteria</taxon>
        <taxon>Bacillati</taxon>
        <taxon>Actinomycetota</taxon>
        <taxon>Actinomycetes</taxon>
        <taxon>Mycobacteriales</taxon>
        <taxon>Mycobacteriaceae</taxon>
        <taxon>Mycobacteroides</taxon>
    </lineage>
</organism>
<dbReference type="PANTHER" id="PTHR30042:SF2">
    <property type="entry name" value="POTASSIUM-TRANSPORTING ATPASE KDPC SUBUNIT"/>
    <property type="match status" value="1"/>
</dbReference>
<keyword evidence="3 11" id="KW-0633">Potassium transport</keyword>
<keyword evidence="7 11" id="KW-0630">Potassium</keyword>
<dbReference type="Pfam" id="PF02669">
    <property type="entry name" value="KdpC"/>
    <property type="match status" value="1"/>
</dbReference>
<evidence type="ECO:0000256" key="6">
    <source>
        <dbReference type="ARBA" id="ARBA00022840"/>
    </source>
</evidence>
<evidence type="ECO:0000313" key="13">
    <source>
        <dbReference type="Proteomes" id="UP000186919"/>
    </source>
</evidence>
<evidence type="ECO:0000256" key="7">
    <source>
        <dbReference type="ARBA" id="ARBA00022958"/>
    </source>
</evidence>
<evidence type="ECO:0000256" key="4">
    <source>
        <dbReference type="ARBA" id="ARBA00022692"/>
    </source>
</evidence>
<comment type="subunit">
    <text evidence="11">The system is composed of three essential subunits: KdpA, KdpB and KdpC.</text>
</comment>
<keyword evidence="5 11" id="KW-0547">Nucleotide-binding</keyword>
<comment type="caution">
    <text evidence="12">The sequence shown here is derived from an EMBL/GenBank/DDBJ whole genome shotgun (WGS) entry which is preliminary data.</text>
</comment>
<name>A0A179VC38_9MYCO</name>
<dbReference type="HAMAP" id="MF_00276">
    <property type="entry name" value="KdpC"/>
    <property type="match status" value="1"/>
</dbReference>
<dbReference type="Proteomes" id="UP000186919">
    <property type="component" value="Unassembled WGS sequence"/>
</dbReference>
<keyword evidence="10 11" id="KW-0472">Membrane</keyword>
<dbReference type="InterPro" id="IPR003820">
    <property type="entry name" value="KdpC"/>
</dbReference>
<comment type="function">
    <text evidence="11">Part of the high-affinity ATP-driven potassium transport (or Kdp) system, which catalyzes the hydrolysis of ATP coupled with the electrogenic transport of potassium into the cytoplasm. This subunit acts as a catalytic chaperone that increases the ATP-binding affinity of the ATP-hydrolyzing subunit KdpB by the formation of a transient KdpB/KdpC/ATP ternary complex.</text>
</comment>
<keyword evidence="8 11" id="KW-1133">Transmembrane helix</keyword>
<evidence type="ECO:0000256" key="5">
    <source>
        <dbReference type="ARBA" id="ARBA00022741"/>
    </source>
</evidence>
<gene>
    <name evidence="11" type="primary">kdpC</name>
    <name evidence="12" type="ORF">AWB85_07020</name>
</gene>
<proteinExistence type="inferred from homology"/>